<feature type="region of interest" description="Disordered" evidence="1">
    <location>
        <begin position="548"/>
        <end position="570"/>
    </location>
</feature>
<dbReference type="STRING" id="268505.A0A2A9PAY6"/>
<gene>
    <name evidence="3" type="ORF">XA68_13749</name>
</gene>
<dbReference type="PANTHER" id="PTHR43662:SF7">
    <property type="entry name" value="DUF1996 DOMAIN-CONTAINING PROTEIN"/>
    <property type="match status" value="1"/>
</dbReference>
<reference evidence="3 4" key="1">
    <citation type="journal article" date="2015" name="BMC Genomics">
        <title>Gene expression during zombie ant biting behavior reflects the complexity underlying fungal parasitic behavioral manipulation.</title>
        <authorList>
            <person name="de Bekker C."/>
            <person name="Ohm R.A."/>
            <person name="Loreto R.G."/>
            <person name="Sebastian A."/>
            <person name="Albert I."/>
            <person name="Merrow M."/>
            <person name="Brachmann A."/>
            <person name="Hughes D.P."/>
        </authorList>
    </citation>
    <scope>NUCLEOTIDE SEQUENCE [LARGE SCALE GENOMIC DNA]</scope>
    <source>
        <strain evidence="3 4">SC16a</strain>
    </source>
</reference>
<accession>A0A2A9PAY6</accession>
<evidence type="ECO:0000259" key="2">
    <source>
        <dbReference type="Pfam" id="PF09362"/>
    </source>
</evidence>
<feature type="region of interest" description="Disordered" evidence="1">
    <location>
        <begin position="608"/>
        <end position="634"/>
    </location>
</feature>
<dbReference type="Proteomes" id="UP000037136">
    <property type="component" value="Unassembled WGS sequence"/>
</dbReference>
<reference evidence="3 4" key="2">
    <citation type="journal article" date="2017" name="Sci. Rep.">
        <title>Ant-infecting Ophiocordyceps genomes reveal a high diversity of potential behavioral manipulation genes and a possible major role for enterotoxins.</title>
        <authorList>
            <person name="de Bekker C."/>
            <person name="Ohm R.A."/>
            <person name="Evans H.C."/>
            <person name="Brachmann A."/>
            <person name="Hughes D.P."/>
        </authorList>
    </citation>
    <scope>NUCLEOTIDE SEQUENCE [LARGE SCALE GENOMIC DNA]</scope>
    <source>
        <strain evidence="3 4">SC16a</strain>
    </source>
</reference>
<feature type="domain" description="DUF1996" evidence="2">
    <location>
        <begin position="178"/>
        <end position="429"/>
    </location>
</feature>
<feature type="compositionally biased region" description="Basic and acidic residues" evidence="1">
    <location>
        <begin position="492"/>
        <end position="502"/>
    </location>
</feature>
<keyword evidence="4" id="KW-1185">Reference proteome</keyword>
<feature type="compositionally biased region" description="Basic residues" evidence="1">
    <location>
        <begin position="617"/>
        <end position="634"/>
    </location>
</feature>
<sequence>MVRRRPVCSTKGRLVILAPPAHVLPGTEYAATGHRVLQGAGYCMAAAAIRNALSPADGCRRCRHLSFLKNPPANPAFRRSLPLRRSKASIALSQTPGTAGDRWTCLYISLISDCLVASSFPFYRTLNSRLYVCAPAFYQPVNNIMKTTTTTLCAAFVASANAFWRMECPGRVGLARIDPIVNPDEVSKHVHSIAGSSAFSENSNYTDLVNGKCTSCRVTQDKSSYWHPALYFKDSNTNKYEVVEQVGGMLAYYLLNGDHITAFPPGFRMLSGNTDRTTYTLGDPSQPDPDKSAWASMGQTNQKDLAQRAVGFNCLNYNKAPEGTLFRHFLPDKGYLDANCKDGVRFEIMFPSCWKGGDAVDSPNHQDHVAFPDLVMTGSCPESHPKRLPGLLYEVIWNTAAFSNRQGKFVLSNGDSTGYGYHGDFMMGWDPAFLQEAVDTCTNPSGRIEDCPLFDIIDKNEACQCELEGPMPESVSKEDVKGPMAKLPGAGDGHEVKEKPAYEPKPTLKYTPGHKPTDPAAPLPGDVFKQKLAQHAEAAVMPAMMNAEQAPAPAPAHTPAPAPTPAPESKSYYSTQYITNGNVVSKILLEAQTVYVSQYADQASAAPPAASADAASHQRRAAHVHRHAHFRRRQ</sequence>
<dbReference type="AlphaFoldDB" id="A0A2A9PAY6"/>
<comment type="caution">
    <text evidence="3">The sequence shown here is derived from an EMBL/GenBank/DDBJ whole genome shotgun (WGS) entry which is preliminary data.</text>
</comment>
<feature type="region of interest" description="Disordered" evidence="1">
    <location>
        <begin position="472"/>
        <end position="523"/>
    </location>
</feature>
<evidence type="ECO:0000313" key="3">
    <source>
        <dbReference type="EMBL" id="PFH58364.1"/>
    </source>
</evidence>
<dbReference type="InterPro" id="IPR018535">
    <property type="entry name" value="DUF1996"/>
</dbReference>
<dbReference type="Pfam" id="PF09362">
    <property type="entry name" value="DUF1996"/>
    <property type="match status" value="1"/>
</dbReference>
<protein>
    <recommendedName>
        <fullName evidence="2">DUF1996 domain-containing protein</fullName>
    </recommendedName>
</protein>
<evidence type="ECO:0000313" key="4">
    <source>
        <dbReference type="Proteomes" id="UP000037136"/>
    </source>
</evidence>
<dbReference type="EMBL" id="LAZP02000298">
    <property type="protein sequence ID" value="PFH58364.1"/>
    <property type="molecule type" value="Genomic_DNA"/>
</dbReference>
<evidence type="ECO:0000256" key="1">
    <source>
        <dbReference type="SAM" id="MobiDB-lite"/>
    </source>
</evidence>
<proteinExistence type="predicted"/>
<feature type="compositionally biased region" description="Pro residues" evidence="1">
    <location>
        <begin position="552"/>
        <end position="566"/>
    </location>
</feature>
<dbReference type="PANTHER" id="PTHR43662">
    <property type="match status" value="1"/>
</dbReference>
<dbReference type="OrthoDB" id="74764at2759"/>
<organism evidence="3 4">
    <name type="scientific">Ophiocordyceps unilateralis</name>
    <name type="common">Zombie-ant fungus</name>
    <name type="synonym">Torrubia unilateralis</name>
    <dbReference type="NCBI Taxonomy" id="268505"/>
    <lineage>
        <taxon>Eukaryota</taxon>
        <taxon>Fungi</taxon>
        <taxon>Dikarya</taxon>
        <taxon>Ascomycota</taxon>
        <taxon>Pezizomycotina</taxon>
        <taxon>Sordariomycetes</taxon>
        <taxon>Hypocreomycetidae</taxon>
        <taxon>Hypocreales</taxon>
        <taxon>Ophiocordycipitaceae</taxon>
        <taxon>Ophiocordyceps</taxon>
    </lineage>
</organism>
<name>A0A2A9PAY6_OPHUN</name>